<accession>A0A9J5ZJE5</accession>
<dbReference type="PANTHER" id="PTHR11709:SF407">
    <property type="entry name" value="LACCASE-14-LIKE"/>
    <property type="match status" value="1"/>
</dbReference>
<evidence type="ECO:0000313" key="3">
    <source>
        <dbReference type="Proteomes" id="UP000824120"/>
    </source>
</evidence>
<dbReference type="Gene3D" id="2.60.40.420">
    <property type="entry name" value="Cupredoxins - blue copper proteins"/>
    <property type="match status" value="1"/>
</dbReference>
<comment type="caution">
    <text evidence="2">The sequence shown here is derived from an EMBL/GenBank/DDBJ whole genome shotgun (WGS) entry which is preliminary data.</text>
</comment>
<feature type="domain" description="Plastocyanin-like" evidence="1">
    <location>
        <begin position="86"/>
        <end position="153"/>
    </location>
</feature>
<gene>
    <name evidence="2" type="ORF">H5410_023301</name>
</gene>
<dbReference type="Proteomes" id="UP000824120">
    <property type="component" value="Chromosome 4"/>
</dbReference>
<proteinExistence type="predicted"/>
<dbReference type="EMBL" id="JACXVP010000004">
    <property type="protein sequence ID" value="KAG5612020.1"/>
    <property type="molecule type" value="Genomic_DNA"/>
</dbReference>
<dbReference type="GO" id="GO:0016491">
    <property type="term" value="F:oxidoreductase activity"/>
    <property type="evidence" value="ECO:0007669"/>
    <property type="project" value="TreeGrafter"/>
</dbReference>
<keyword evidence="3" id="KW-1185">Reference proteome</keyword>
<dbReference type="Pfam" id="PF00394">
    <property type="entry name" value="Cu-oxidase"/>
    <property type="match status" value="1"/>
</dbReference>
<dbReference type="SUPFAM" id="SSF49503">
    <property type="entry name" value="Cupredoxins"/>
    <property type="match status" value="1"/>
</dbReference>
<evidence type="ECO:0000313" key="2">
    <source>
        <dbReference type="EMBL" id="KAG5612020.1"/>
    </source>
</evidence>
<dbReference type="InterPro" id="IPR008972">
    <property type="entry name" value="Cupredoxin"/>
</dbReference>
<dbReference type="InterPro" id="IPR045087">
    <property type="entry name" value="Cu-oxidase_fam"/>
</dbReference>
<dbReference type="PANTHER" id="PTHR11709">
    <property type="entry name" value="MULTI-COPPER OXIDASE"/>
    <property type="match status" value="1"/>
</dbReference>
<dbReference type="InterPro" id="IPR001117">
    <property type="entry name" value="Cu-oxidase_2nd"/>
</dbReference>
<dbReference type="AlphaFoldDB" id="A0A9J5ZJE5"/>
<name>A0A9J5ZJE5_SOLCO</name>
<reference evidence="2 3" key="1">
    <citation type="submission" date="2020-09" db="EMBL/GenBank/DDBJ databases">
        <title>De no assembly of potato wild relative species, Solanum commersonii.</title>
        <authorList>
            <person name="Cho K."/>
        </authorList>
    </citation>
    <scope>NUCLEOTIDE SEQUENCE [LARGE SCALE GENOMIC DNA]</scope>
    <source>
        <strain evidence="2">LZ3.2</strain>
        <tissue evidence="2">Leaf</tissue>
    </source>
</reference>
<organism evidence="2 3">
    <name type="scientific">Solanum commersonii</name>
    <name type="common">Commerson's wild potato</name>
    <name type="synonym">Commerson's nightshade</name>
    <dbReference type="NCBI Taxonomy" id="4109"/>
    <lineage>
        <taxon>Eukaryota</taxon>
        <taxon>Viridiplantae</taxon>
        <taxon>Streptophyta</taxon>
        <taxon>Embryophyta</taxon>
        <taxon>Tracheophyta</taxon>
        <taxon>Spermatophyta</taxon>
        <taxon>Magnoliopsida</taxon>
        <taxon>eudicotyledons</taxon>
        <taxon>Gunneridae</taxon>
        <taxon>Pentapetalae</taxon>
        <taxon>asterids</taxon>
        <taxon>lamiids</taxon>
        <taxon>Solanales</taxon>
        <taxon>Solanaceae</taxon>
        <taxon>Solanoideae</taxon>
        <taxon>Solaneae</taxon>
        <taxon>Solanum</taxon>
    </lineage>
</organism>
<protein>
    <recommendedName>
        <fullName evidence="1">Plastocyanin-like domain-containing protein</fullName>
    </recommendedName>
</protein>
<dbReference type="OrthoDB" id="2121828at2759"/>
<evidence type="ECO:0000259" key="1">
    <source>
        <dbReference type="Pfam" id="PF00394"/>
    </source>
</evidence>
<sequence length="190" mass="22454">MLDTYYYFNGVINMIVIAIKCNQYDSDSNKLTCYLNITNLLCKTNKKNDIPKIDHESQHYHCSWHFHCHHFTQAFPFSKPHAYISIILGEWWKKDVKEVFLEYINSGGEIKSDAFTINGQLDDFYPYSNNGTFRIVVDTGKKYLLRIVNDAIHTLLWDRKAQLNCNCDGWKSYNKTIYNRLRQIECKTLD</sequence>